<dbReference type="AlphaFoldDB" id="A0A0M0GD60"/>
<gene>
    <name evidence="1" type="ORF">AF332_11385</name>
</gene>
<dbReference type="OrthoDB" id="6624755at2"/>
<accession>A0A0M0GD60</accession>
<evidence type="ECO:0000313" key="1">
    <source>
        <dbReference type="EMBL" id="KON87366.1"/>
    </source>
</evidence>
<dbReference type="PATRIC" id="fig|1459.3.peg.2436"/>
<organism evidence="1 2">
    <name type="scientific">Sporosarcina globispora</name>
    <name type="common">Bacillus globisporus</name>
    <dbReference type="NCBI Taxonomy" id="1459"/>
    <lineage>
        <taxon>Bacteria</taxon>
        <taxon>Bacillati</taxon>
        <taxon>Bacillota</taxon>
        <taxon>Bacilli</taxon>
        <taxon>Bacillales</taxon>
        <taxon>Caryophanaceae</taxon>
        <taxon>Sporosarcina</taxon>
    </lineage>
</organism>
<dbReference type="Proteomes" id="UP000037109">
    <property type="component" value="Unassembled WGS sequence"/>
</dbReference>
<comment type="caution">
    <text evidence="1">The sequence shown here is derived from an EMBL/GenBank/DDBJ whole genome shotgun (WGS) entry which is preliminary data.</text>
</comment>
<dbReference type="RefSeq" id="WP_053434714.1">
    <property type="nucleotide sequence ID" value="NZ_LGUF01000007.1"/>
</dbReference>
<name>A0A0M0GD60_SPOGL</name>
<sequence>MYKIPCKNCKGHGVLNNFKHVQDGICFKCSGSGYQEASKEEYENYKQFEEMQKQGKYIVFNNGKTELFQNEKKIFAQYGNFFTGEYGNYSVKINYKNENIIYTRHTINSDEFIRAVKNEYNNKLNKKIIKFKKQLEDELDQEWIELLNKKIKQLESQLI</sequence>
<keyword evidence="2" id="KW-1185">Reference proteome</keyword>
<protein>
    <submittedName>
        <fullName evidence="1">Uncharacterized protein</fullName>
    </submittedName>
</protein>
<proteinExistence type="predicted"/>
<dbReference type="EMBL" id="LGUF01000007">
    <property type="protein sequence ID" value="KON87366.1"/>
    <property type="molecule type" value="Genomic_DNA"/>
</dbReference>
<evidence type="ECO:0000313" key="2">
    <source>
        <dbReference type="Proteomes" id="UP000037109"/>
    </source>
</evidence>
<reference evidence="2" key="1">
    <citation type="submission" date="2015-07" db="EMBL/GenBank/DDBJ databases">
        <title>Fjat-10036 dsm4.</title>
        <authorList>
            <person name="Liu B."/>
            <person name="Wang J."/>
            <person name="Zhu Y."/>
            <person name="Liu G."/>
            <person name="Chen Q."/>
            <person name="Chen Z."/>
            <person name="Lan J."/>
            <person name="Che J."/>
            <person name="Ge C."/>
            <person name="Shi H."/>
            <person name="Pan Z."/>
            <person name="Liu X."/>
        </authorList>
    </citation>
    <scope>NUCLEOTIDE SEQUENCE [LARGE SCALE GENOMIC DNA]</scope>
    <source>
        <strain evidence="2">DSM 4</strain>
    </source>
</reference>